<organism evidence="3 4">
    <name type="scientific">Penicillium nalgiovense</name>
    <dbReference type="NCBI Taxonomy" id="60175"/>
    <lineage>
        <taxon>Eukaryota</taxon>
        <taxon>Fungi</taxon>
        <taxon>Dikarya</taxon>
        <taxon>Ascomycota</taxon>
        <taxon>Pezizomycotina</taxon>
        <taxon>Eurotiomycetes</taxon>
        <taxon>Eurotiomycetidae</taxon>
        <taxon>Eurotiales</taxon>
        <taxon>Aspergillaceae</taxon>
        <taxon>Penicillium</taxon>
    </lineage>
</organism>
<feature type="region of interest" description="Disordered" evidence="1">
    <location>
        <begin position="419"/>
        <end position="661"/>
    </location>
</feature>
<feature type="compositionally biased region" description="Polar residues" evidence="1">
    <location>
        <begin position="506"/>
        <end position="521"/>
    </location>
</feature>
<dbReference type="AlphaFoldDB" id="A0A1V6XKJ0"/>
<feature type="compositionally biased region" description="Basic and acidic residues" evidence="1">
    <location>
        <begin position="536"/>
        <end position="547"/>
    </location>
</feature>
<dbReference type="PANTHER" id="PTHR39611:SF1">
    <property type="entry name" value="HYDROXYPROLINE-RICH GLYCOPROTEIN DZ-HRGP"/>
    <property type="match status" value="1"/>
</dbReference>
<dbReference type="STRING" id="60175.A0A1V6XKJ0"/>
<feature type="compositionally biased region" description="Basic and acidic residues" evidence="1">
    <location>
        <begin position="441"/>
        <end position="453"/>
    </location>
</feature>
<sequence length="661" mass="73683">MAYNGNYARNYARNTYQTGQMNPDPHGHGHSPTPPYPSYNEPAYLDMPQPQVPRTGSPAPNPTPEAYSYPEPQRSSPNMNTGHIDNAVSSAFHNSGSTDYLSPEVLSQITATVIQQLKTTGLDNLQGSGAPPPRSQSQQPPWQTDSSLRPHAESPERSSSIPPPSSTSDNIHAGNSQPYVPSGYTSDSRLSPKPTSDPLANRRGSVSSENSDRSHHNHHKTERPKPPDRDATVMEMTTLERIWGRLFEDGKATKRLGQFLRGIAVHLIEDYPPGNTIVIPPHKLQKFYRDTHDPDDPYPWQDIFDDRTSSISRLFREIKVEHHLIQDDLEKRPDIPGLTPKGFETWETLMILANPGREYERLQKAVLNMPINNPDDKKERFPKEIPRRLFPEIGDIKIREDIEDRMMVHCGVDLPYITAEERNQPTARPTRSSTTTASPTERSHSYERGRPRPTDSIPRPTEQSQPRPASAVTDDEEDEPAPSVPIERERKPYTANPGRGKVYNESAPSRSHAGSFSSRPSDSAHKGPPGPNPAHRMSESYDRDPHSSRSGSGHSADKRFPYDPRSSSPSVNHRGGGGGGGGGGDYRHSESDLHGRDHSSRYAGLSASDLWHSESPTANLPEDDGHRYNHGTWGGDEEYYRGSAQPGGSGSWYDKYDKYYR</sequence>
<evidence type="ECO:0000256" key="1">
    <source>
        <dbReference type="SAM" id="MobiDB-lite"/>
    </source>
</evidence>
<feature type="compositionally biased region" description="Low complexity" evidence="1">
    <location>
        <begin position="425"/>
        <end position="440"/>
    </location>
</feature>
<reference evidence="4" key="1">
    <citation type="journal article" date="2017" name="Nat. Microbiol.">
        <title>Global analysis of biosynthetic gene clusters reveals vast potential of secondary metabolite production in Penicillium species.</title>
        <authorList>
            <person name="Nielsen J.C."/>
            <person name="Grijseels S."/>
            <person name="Prigent S."/>
            <person name="Ji B."/>
            <person name="Dainat J."/>
            <person name="Nielsen K.F."/>
            <person name="Frisvad J.C."/>
            <person name="Workman M."/>
            <person name="Nielsen J."/>
        </authorList>
    </citation>
    <scope>NUCLEOTIDE SEQUENCE [LARGE SCALE GENOMIC DNA]</scope>
    <source>
        <strain evidence="4">IBT 13039</strain>
    </source>
</reference>
<feature type="region of interest" description="Disordered" evidence="1">
    <location>
        <begin position="1"/>
        <end position="90"/>
    </location>
</feature>
<evidence type="ECO:0000313" key="4">
    <source>
        <dbReference type="Proteomes" id="UP000191691"/>
    </source>
</evidence>
<feature type="compositionally biased region" description="Basic and acidic residues" evidence="1">
    <location>
        <begin position="585"/>
        <end position="600"/>
    </location>
</feature>
<proteinExistence type="predicted"/>
<dbReference type="PANTHER" id="PTHR39611">
    <property type="entry name" value="HYDROXYPROLINE-RICH GLYCOPROTEIN DZ-HRGP-RELATED"/>
    <property type="match status" value="1"/>
</dbReference>
<dbReference type="Proteomes" id="UP000191691">
    <property type="component" value="Unassembled WGS sequence"/>
</dbReference>
<keyword evidence="4" id="KW-1185">Reference proteome</keyword>
<gene>
    <name evidence="3" type="ORF">PENNAL_c0071G03092</name>
</gene>
<dbReference type="OMA" id="GDYRHSE"/>
<feature type="region of interest" description="Disordered" evidence="1">
    <location>
        <begin position="122"/>
        <end position="231"/>
    </location>
</feature>
<dbReference type="InterPro" id="IPR055936">
    <property type="entry name" value="DUF7514"/>
</dbReference>
<feature type="compositionally biased region" description="Polar residues" evidence="1">
    <location>
        <begin position="169"/>
        <end position="189"/>
    </location>
</feature>
<dbReference type="Pfam" id="PF24355">
    <property type="entry name" value="DUF7514"/>
    <property type="match status" value="1"/>
</dbReference>
<feature type="compositionally biased region" description="Gly residues" evidence="1">
    <location>
        <begin position="574"/>
        <end position="584"/>
    </location>
</feature>
<comment type="caution">
    <text evidence="3">The sequence shown here is derived from an EMBL/GenBank/DDBJ whole genome shotgun (WGS) entry which is preliminary data.</text>
</comment>
<evidence type="ECO:0000259" key="2">
    <source>
        <dbReference type="Pfam" id="PF24355"/>
    </source>
</evidence>
<feature type="compositionally biased region" description="Polar residues" evidence="1">
    <location>
        <begin position="73"/>
        <end position="90"/>
    </location>
</feature>
<accession>A0A1V6XKJ0</accession>
<feature type="domain" description="DUF7514" evidence="2">
    <location>
        <begin position="245"/>
        <end position="403"/>
    </location>
</feature>
<name>A0A1V6XKJ0_PENNA</name>
<feature type="compositionally biased region" description="Low complexity" evidence="1">
    <location>
        <begin position="1"/>
        <end position="16"/>
    </location>
</feature>
<protein>
    <recommendedName>
        <fullName evidence="2">DUF7514 domain-containing protein</fullName>
    </recommendedName>
</protein>
<dbReference type="EMBL" id="MOOB01000071">
    <property type="protein sequence ID" value="OQE75635.1"/>
    <property type="molecule type" value="Genomic_DNA"/>
</dbReference>
<evidence type="ECO:0000313" key="3">
    <source>
        <dbReference type="EMBL" id="OQE75635.1"/>
    </source>
</evidence>